<dbReference type="CDD" id="cd12148">
    <property type="entry name" value="fungal_TF_MHR"/>
    <property type="match status" value="1"/>
</dbReference>
<dbReference type="SMART" id="SM00066">
    <property type="entry name" value="GAL4"/>
    <property type="match status" value="1"/>
</dbReference>
<evidence type="ECO:0000256" key="5">
    <source>
        <dbReference type="SAM" id="Coils"/>
    </source>
</evidence>
<organism evidence="8 9">
    <name type="scientific">Pseudovirgaria hyperparasitica</name>
    <dbReference type="NCBI Taxonomy" id="470096"/>
    <lineage>
        <taxon>Eukaryota</taxon>
        <taxon>Fungi</taxon>
        <taxon>Dikarya</taxon>
        <taxon>Ascomycota</taxon>
        <taxon>Pezizomycotina</taxon>
        <taxon>Dothideomycetes</taxon>
        <taxon>Dothideomycetes incertae sedis</taxon>
        <taxon>Acrospermales</taxon>
        <taxon>Acrospermaceae</taxon>
        <taxon>Pseudovirgaria</taxon>
    </lineage>
</organism>
<feature type="coiled-coil region" evidence="5">
    <location>
        <begin position="61"/>
        <end position="88"/>
    </location>
</feature>
<dbReference type="PROSITE" id="PS50048">
    <property type="entry name" value="ZN2_CY6_FUNGAL_2"/>
    <property type="match status" value="1"/>
</dbReference>
<sequence>MPPQRSHSPDQKARKMRKGTHSCFECRRRKIRCIFPQDNPEICTECFARGSKCIDQEHASADAIVDQRKNLRERVSRLEALVETLLNERDDRTDRTTRPSAEALRNLKGEPFPHSPPVSVAADVSHSHKDAPLLQMFNNDVISRADENDTSLSECMPVRQKYVDNSDASKGPILDWSAEPSRPPETFHDPQSTATKEKYERTRRALLAPLPSYDKTVELLTRNGDWWATFRQKCPGTSIKYATLSDFATDALTKGLPAQLGLLVLGLGISVDQDDIEKYLALVEREVLADDEYGSTLEGMECLILAAKCYADIGQPRKAWLCYRKGLAYAQLIGLHRNHSMSPERDSIWWVLYQGDRFISLLLGLPYGIPDLHCDLELRGAMADHTQSPFAFLTSISKLAGKVIDRTQGTAPSSFSSTLDIDSELERVLSLVPPGWWDTAALEADVVDIHRPVGAAVLKEKLLSQMAYHQIRVYLHLPFMLQSANNPRYEYSRTTCLNSAREMLRLYHLLRAGTGQPLYECKAVDFLGFTASILVLLGLLGYGRLGAVPNPLQEETDWRMIEISMDIFQRASDEKGGKVAAQSYKVLEQLSTVRHMDMSTCKTMSHSARIIIPYFGTISVRCGSNFNPLSTPSASNSTINTPPSMNSSNSPTVYPNNNLNHLHKPSSTPATTPSIISPSTARNTGKAVEMHDPFLVYDGFYMPNNLEANQAASSIGGEDGLGTFSASNAANPWSMGAMDIDQDWSWFLNDANSMGMGMGGAGGINGQGSQPNNGVQNSLHGTYFP</sequence>
<dbReference type="InterPro" id="IPR007219">
    <property type="entry name" value="XnlR_reg_dom"/>
</dbReference>
<dbReference type="InterPro" id="IPR001138">
    <property type="entry name" value="Zn2Cys6_DnaBD"/>
</dbReference>
<feature type="compositionally biased region" description="Polar residues" evidence="6">
    <location>
        <begin position="771"/>
        <end position="785"/>
    </location>
</feature>
<dbReference type="SUPFAM" id="SSF57701">
    <property type="entry name" value="Zn2/Cys6 DNA-binding domain"/>
    <property type="match status" value="1"/>
</dbReference>
<keyword evidence="2" id="KW-0805">Transcription regulation</keyword>
<dbReference type="InterPro" id="IPR036864">
    <property type="entry name" value="Zn2-C6_fun-type_DNA-bd_sf"/>
</dbReference>
<feature type="compositionally biased region" description="Low complexity" evidence="6">
    <location>
        <begin position="635"/>
        <end position="650"/>
    </location>
</feature>
<gene>
    <name evidence="8" type="ORF">EJ05DRAFT_342365</name>
</gene>
<name>A0A6A6WBI4_9PEZI</name>
<evidence type="ECO:0000256" key="1">
    <source>
        <dbReference type="ARBA" id="ARBA00022723"/>
    </source>
</evidence>
<feature type="region of interest" description="Disordered" evidence="6">
    <location>
        <begin position="765"/>
        <end position="785"/>
    </location>
</feature>
<dbReference type="RefSeq" id="XP_033601771.1">
    <property type="nucleotide sequence ID" value="XM_033740924.1"/>
</dbReference>
<reference evidence="8" key="1">
    <citation type="journal article" date="2020" name="Stud. Mycol.">
        <title>101 Dothideomycetes genomes: a test case for predicting lifestyles and emergence of pathogens.</title>
        <authorList>
            <person name="Haridas S."/>
            <person name="Albert R."/>
            <person name="Binder M."/>
            <person name="Bloem J."/>
            <person name="Labutti K."/>
            <person name="Salamov A."/>
            <person name="Andreopoulos B."/>
            <person name="Baker S."/>
            <person name="Barry K."/>
            <person name="Bills G."/>
            <person name="Bluhm B."/>
            <person name="Cannon C."/>
            <person name="Castanera R."/>
            <person name="Culley D."/>
            <person name="Daum C."/>
            <person name="Ezra D."/>
            <person name="Gonzalez J."/>
            <person name="Henrissat B."/>
            <person name="Kuo A."/>
            <person name="Liang C."/>
            <person name="Lipzen A."/>
            <person name="Lutzoni F."/>
            <person name="Magnuson J."/>
            <person name="Mondo S."/>
            <person name="Nolan M."/>
            <person name="Ohm R."/>
            <person name="Pangilinan J."/>
            <person name="Park H.-J."/>
            <person name="Ramirez L."/>
            <person name="Alfaro M."/>
            <person name="Sun H."/>
            <person name="Tritt A."/>
            <person name="Yoshinaga Y."/>
            <person name="Zwiers L.-H."/>
            <person name="Turgeon B."/>
            <person name="Goodwin S."/>
            <person name="Spatafora J."/>
            <person name="Crous P."/>
            <person name="Grigoriev I."/>
        </authorList>
    </citation>
    <scope>NUCLEOTIDE SEQUENCE</scope>
    <source>
        <strain evidence="8">CBS 121739</strain>
    </source>
</reference>
<dbReference type="CDD" id="cd00067">
    <property type="entry name" value="GAL4"/>
    <property type="match status" value="1"/>
</dbReference>
<keyword evidence="9" id="KW-1185">Reference proteome</keyword>
<evidence type="ECO:0000313" key="9">
    <source>
        <dbReference type="Proteomes" id="UP000799437"/>
    </source>
</evidence>
<protein>
    <recommendedName>
        <fullName evidence="7">Zn(2)-C6 fungal-type domain-containing protein</fullName>
    </recommendedName>
</protein>
<evidence type="ECO:0000256" key="4">
    <source>
        <dbReference type="ARBA" id="ARBA00023242"/>
    </source>
</evidence>
<evidence type="ECO:0000256" key="3">
    <source>
        <dbReference type="ARBA" id="ARBA00023163"/>
    </source>
</evidence>
<evidence type="ECO:0000256" key="2">
    <source>
        <dbReference type="ARBA" id="ARBA00023015"/>
    </source>
</evidence>
<feature type="domain" description="Zn(2)-C6 fungal-type" evidence="7">
    <location>
        <begin position="22"/>
        <end position="53"/>
    </location>
</feature>
<dbReference type="GO" id="GO:0008270">
    <property type="term" value="F:zinc ion binding"/>
    <property type="evidence" value="ECO:0007669"/>
    <property type="project" value="InterPro"/>
</dbReference>
<keyword evidence="5" id="KW-0175">Coiled coil</keyword>
<dbReference type="PANTHER" id="PTHR47840:SF1">
    <property type="entry name" value="ZN(II)2CYS6 TRANSCRIPTION FACTOR (EUROFUNG)"/>
    <property type="match status" value="1"/>
</dbReference>
<dbReference type="GeneID" id="54481978"/>
<dbReference type="Proteomes" id="UP000799437">
    <property type="component" value="Unassembled WGS sequence"/>
</dbReference>
<feature type="compositionally biased region" description="Low complexity" evidence="6">
    <location>
        <begin position="665"/>
        <end position="681"/>
    </location>
</feature>
<keyword evidence="3" id="KW-0804">Transcription</keyword>
<keyword evidence="1" id="KW-0479">Metal-binding</keyword>
<dbReference type="PANTHER" id="PTHR47840">
    <property type="entry name" value="ZN(II)2CYS6 TRANSCRIPTION FACTOR (EUROFUNG)-RELATED"/>
    <property type="match status" value="1"/>
</dbReference>
<feature type="region of interest" description="Disordered" evidence="6">
    <location>
        <begin position="658"/>
        <end position="684"/>
    </location>
</feature>
<proteinExistence type="predicted"/>
<evidence type="ECO:0000256" key="6">
    <source>
        <dbReference type="SAM" id="MobiDB-lite"/>
    </source>
</evidence>
<dbReference type="Gene3D" id="4.10.240.10">
    <property type="entry name" value="Zn(2)-C6 fungal-type DNA-binding domain"/>
    <property type="match status" value="1"/>
</dbReference>
<dbReference type="OrthoDB" id="6509908at2759"/>
<dbReference type="PROSITE" id="PS00463">
    <property type="entry name" value="ZN2_CY6_FUNGAL_1"/>
    <property type="match status" value="1"/>
</dbReference>
<evidence type="ECO:0000313" key="8">
    <source>
        <dbReference type="EMBL" id="KAF2759320.1"/>
    </source>
</evidence>
<feature type="region of interest" description="Disordered" evidence="6">
    <location>
        <begin position="631"/>
        <end position="650"/>
    </location>
</feature>
<dbReference type="GO" id="GO:0000981">
    <property type="term" value="F:DNA-binding transcription factor activity, RNA polymerase II-specific"/>
    <property type="evidence" value="ECO:0007669"/>
    <property type="project" value="InterPro"/>
</dbReference>
<dbReference type="GO" id="GO:0003677">
    <property type="term" value="F:DNA binding"/>
    <property type="evidence" value="ECO:0007669"/>
    <property type="project" value="InterPro"/>
</dbReference>
<evidence type="ECO:0000259" key="7">
    <source>
        <dbReference type="PROSITE" id="PS50048"/>
    </source>
</evidence>
<keyword evidence="4" id="KW-0539">Nucleus</keyword>
<dbReference type="EMBL" id="ML996570">
    <property type="protein sequence ID" value="KAF2759320.1"/>
    <property type="molecule type" value="Genomic_DNA"/>
</dbReference>
<accession>A0A6A6WBI4</accession>
<dbReference type="AlphaFoldDB" id="A0A6A6WBI4"/>
<feature type="region of interest" description="Disordered" evidence="6">
    <location>
        <begin position="175"/>
        <end position="198"/>
    </location>
</feature>
<dbReference type="GO" id="GO:0006351">
    <property type="term" value="P:DNA-templated transcription"/>
    <property type="evidence" value="ECO:0007669"/>
    <property type="project" value="InterPro"/>
</dbReference>
<dbReference type="SMART" id="SM00906">
    <property type="entry name" value="Fungal_trans"/>
    <property type="match status" value="1"/>
</dbReference>